<reference evidence="1" key="1">
    <citation type="journal article" date="2020" name="Nature">
        <title>Giant virus diversity and host interactions through global metagenomics.</title>
        <authorList>
            <person name="Schulz F."/>
            <person name="Roux S."/>
            <person name="Paez-Espino D."/>
            <person name="Jungbluth S."/>
            <person name="Walsh D.A."/>
            <person name="Denef V.J."/>
            <person name="McMahon K.D."/>
            <person name="Konstantinidis K.T."/>
            <person name="Eloe-Fadrosh E.A."/>
            <person name="Kyrpides N.C."/>
            <person name="Woyke T."/>
        </authorList>
    </citation>
    <scope>NUCLEOTIDE SEQUENCE</scope>
    <source>
        <strain evidence="1">GVMAG-S-1035231-58</strain>
    </source>
</reference>
<sequence>MEPRPTIKIQPFNREASKQTVSYPSTPAWQLPWLIFKPQAHAIAPFPTNEPARTKSKS</sequence>
<accession>A0A6C0M2M4</accession>
<dbReference type="AlphaFoldDB" id="A0A6C0M2M4"/>
<evidence type="ECO:0000313" key="1">
    <source>
        <dbReference type="EMBL" id="QHU36558.1"/>
    </source>
</evidence>
<name>A0A6C0M2M4_9ZZZZ</name>
<organism evidence="1">
    <name type="scientific">viral metagenome</name>
    <dbReference type="NCBI Taxonomy" id="1070528"/>
    <lineage>
        <taxon>unclassified sequences</taxon>
        <taxon>metagenomes</taxon>
        <taxon>organismal metagenomes</taxon>
    </lineage>
</organism>
<dbReference type="EMBL" id="MN740639">
    <property type="protein sequence ID" value="QHU36558.1"/>
    <property type="molecule type" value="Genomic_DNA"/>
</dbReference>
<proteinExistence type="predicted"/>
<protein>
    <submittedName>
        <fullName evidence="1">Uncharacterized protein</fullName>
    </submittedName>
</protein>